<dbReference type="PANTHER" id="PTHR18898:SF2">
    <property type="entry name" value="NUCLEOPROTEIN TPR"/>
    <property type="match status" value="1"/>
</dbReference>
<keyword evidence="10" id="KW-1185">Reference proteome</keyword>
<feature type="region of interest" description="Disordered" evidence="5">
    <location>
        <begin position="1041"/>
        <end position="1069"/>
    </location>
</feature>
<name>A0A0D2C6P8_9EURO</name>
<dbReference type="InterPro" id="IPR057577">
    <property type="entry name" value="Nucleoprot-TPR/MLP1_dom"/>
</dbReference>
<evidence type="ECO:0000256" key="2">
    <source>
        <dbReference type="ARBA" id="ARBA00023054"/>
    </source>
</evidence>
<feature type="region of interest" description="Disordered" evidence="5">
    <location>
        <begin position="365"/>
        <end position="402"/>
    </location>
</feature>
<evidence type="ECO:0000259" key="8">
    <source>
        <dbReference type="Pfam" id="PF25785"/>
    </source>
</evidence>
<feature type="region of interest" description="Disordered" evidence="5">
    <location>
        <begin position="876"/>
        <end position="895"/>
    </location>
</feature>
<feature type="coiled-coil region" evidence="4">
    <location>
        <begin position="1315"/>
        <end position="1356"/>
    </location>
</feature>
<feature type="coiled-coil region" evidence="4">
    <location>
        <begin position="911"/>
        <end position="938"/>
    </location>
</feature>
<evidence type="ECO:0000313" key="10">
    <source>
        <dbReference type="Proteomes" id="UP000053342"/>
    </source>
</evidence>
<sequence length="2045" mass="229412">MAEDIDVRAISAFSSLPENTITTLRQTPSPELIDEILRAFVPKIKECEQTKAKHVKTEIELEAYTRKNDSKVKALSESRDKALEQAGKLRGELQVAETAKTRLETELDQMRSATSNENSEISTLKSRVTSLEAANRDTLALLESKTTAYESLSQDLAAQHQKAAELRKQITTLEQSVQSANASVASAKFKEQSLLQEVDMLKKNNEWLENERKIKADEHTNFRKEKNARISELSRSNEQYIADAEALRRSETALKHRLEEQATKLEETLEEMQKIREEKISSDESHRVDLESVTRLADLQAASAETAKQRVQELSVALEEAREEAAEEVGTIRAEIESEHNDRIAAEQRIVELERSLEELSNELEQARARPSTPQRGMNGSGITTPIRAGTPGGIFSPSSISRPRTQMTMTQLYNEYTKLEGDLASERRANEQLRENLDAMVEELENNKPEIEELRMDHDRLQSEVVEMSSIMDRANFERDSAVKELKHCQGHLESKSREVEVLTQQLRDTGSQIRFLLIEQHVREQGGAMSREDFDELERQANEAMAQDMANLSETQQLVNQRLIVFKNIDELQRQNEDQLKTIRNLVSELESSVAKEKEQQQLAMKEELEQARAQISSYQDELKTMVAQTKSFVKERDMFRNMLTRRGHLSGAQVHPTDFSRSLPVPNGESPAGSVTGGESDYAKLLKDLQHHFDTYRQEASTDHSALKMQVDELSRKNSQLQTEISRAMGQLTAANQRYEMLQANYSSLKTENGEIQKRSYAVMDNANKQEVKAQQVAEELVEARALVESLQRDSANLKAEKDLWKTVERRLIEDNESLRNERGRLDQLNASLQSIINEREQTDAESRRRLQAQAESLESELQSVKRKLNDEIEESKKASMRREYEHEQSQKRIDDLVTTLGSTKEELASAKTARDHLQARVDELSVELRSAEERLEVLTRPAEPAAQEKGSEENSLTKEQELSVEISELKRDLDLKVAELERANEQVEVYKNISQSSEERLQELGETNDQYREETEAMLAEKDGKIKDLEQRIEDISSELSTTNSELSKLRDEQAEAGRKLDEQKAGFETEIERLKEEAEKSAEQAQFNLEASKVQAQIATEAQQNYENELVRHADAAKALHTVREEGNQLKLEAVDLRTQAATVKADLEQKESSWNELKDRYEREVSDLKQRREEVMQQNTLLHNQLERLTQQISTLQRDRAALAEGENAEGPTQSSIDLDESQEMIRYLRREKEIIEVQHHISVQESKRLRQQLELAQSQLDDTRLKLDQQRRAEVDAERNAINHNKLMETLNELNLYRESSVTLRAEVKQAKDSLGEKSKRVEELEGEIHTLNARVAELENLVELREGELKLSQEDRDHWQQRCQNILSKYDRVDPAELEALKEQLTTLEKERDDIKMQLENIAAARDEAQNALQEHVDGLPNVIKVAKAEQKNVLETQFKDVLRKNRTALNETKAELDAALAEKGALQEELDSAKAQLASAPAPTENTLSTPQANGETEAPMNDAPTDGPSDTSNNSAVVELEAKIKELEASLAAKDKEIQDITSSQDEKYNNRVSAMEKILNKRLQEVKTEAQQAKAAALEELRTKLDAEHQQEMEALRASSVPVAADLQKVTDDASNAATETATSAATEPPAPISPEQLTDEVLLAIPEDKARFLVQNHEVLRRMVQTNIRNRVEKERESIREAIRKEIMEEGTTQGNGPSSQQVEELERRFNDEKENIIKQKESEFNAEKETLIKQYEENLAREKQALIVRHHEELISQKLQFDQESERKIQEQVRNAEQMMEKRGAVKLNMATNKAAAATAKLEVVKKAAEETPEKPVGEVWEIAKDTRPPPAAPKPAASANPAPSAVSAPAAAPAAATTASAPASAPAQPPATPDGKINGNSQATSTGESTAAVIKTEAPVQNPQQQQQQQQIGTQAATSVTGKQSQTGGAALMHQLQSGIPRGGSIRGPRGSSIPRGRGAPRGRGGASHVQTGVPQQTRGGGNVGSPSRGNLNPQAAQFTPGGSNKRAREDGGPADDAGQGKRIRGEGASS</sequence>
<feature type="compositionally biased region" description="Polar residues" evidence="5">
    <location>
        <begin position="1892"/>
        <end position="1903"/>
    </location>
</feature>
<feature type="compositionally biased region" description="Basic and acidic residues" evidence="5">
    <location>
        <begin position="1052"/>
        <end position="1069"/>
    </location>
</feature>
<dbReference type="InterPro" id="IPR057974">
    <property type="entry name" value="NUA/TPR/MLP1-2-like_dom"/>
</dbReference>
<protein>
    <submittedName>
        <fullName evidence="9">Uncharacterized protein</fullName>
    </submittedName>
</protein>
<feature type="coiled-coil region" evidence="4">
    <location>
        <begin position="1150"/>
        <end position="1212"/>
    </location>
</feature>
<feature type="compositionally biased region" description="Polar residues" evidence="5">
    <location>
        <begin position="1999"/>
        <end position="2017"/>
    </location>
</feature>
<keyword evidence="2 4" id="KW-0175">Coiled coil</keyword>
<comment type="subcellular location">
    <subcellularLocation>
        <location evidence="1">Nucleus</location>
    </subcellularLocation>
</comment>
<evidence type="ECO:0000259" key="6">
    <source>
        <dbReference type="Pfam" id="PF07926"/>
    </source>
</evidence>
<dbReference type="Pfam" id="PF07926">
    <property type="entry name" value="TPR_MLP1_2"/>
    <property type="match status" value="1"/>
</dbReference>
<dbReference type="STRING" id="215243.A0A0D2C6P8"/>
<feature type="coiled-coil region" evidence="4">
    <location>
        <begin position="571"/>
        <end position="631"/>
    </location>
</feature>
<feature type="compositionally biased region" description="Polar residues" evidence="5">
    <location>
        <begin position="1493"/>
        <end position="1504"/>
    </location>
</feature>
<dbReference type="EMBL" id="KN847334">
    <property type="protein sequence ID" value="KIW45447.1"/>
    <property type="molecule type" value="Genomic_DNA"/>
</dbReference>
<feature type="region of interest" description="Disordered" evidence="5">
    <location>
        <begin position="653"/>
        <end position="682"/>
    </location>
</feature>
<reference evidence="9 10" key="1">
    <citation type="submission" date="2015-01" db="EMBL/GenBank/DDBJ databases">
        <title>The Genome Sequence of Exophiala oligosperma CBS72588.</title>
        <authorList>
            <consortium name="The Broad Institute Genomics Platform"/>
            <person name="Cuomo C."/>
            <person name="de Hoog S."/>
            <person name="Gorbushina A."/>
            <person name="Stielow B."/>
            <person name="Teixiera M."/>
            <person name="Abouelleil A."/>
            <person name="Chapman S.B."/>
            <person name="Priest M."/>
            <person name="Young S.K."/>
            <person name="Wortman J."/>
            <person name="Nusbaum C."/>
            <person name="Birren B."/>
        </authorList>
    </citation>
    <scope>NUCLEOTIDE SEQUENCE [LARGE SCALE GENOMIC DNA]</scope>
    <source>
        <strain evidence="9 10">CBS 72588</strain>
    </source>
</reference>
<evidence type="ECO:0000256" key="5">
    <source>
        <dbReference type="SAM" id="MobiDB-lite"/>
    </source>
</evidence>
<feature type="compositionally biased region" description="Polar residues" evidence="5">
    <location>
        <begin position="1926"/>
        <end position="1942"/>
    </location>
</feature>
<evidence type="ECO:0000256" key="1">
    <source>
        <dbReference type="ARBA" id="ARBA00004123"/>
    </source>
</evidence>
<feature type="region of interest" description="Disordered" evidence="5">
    <location>
        <begin position="1821"/>
        <end position="2045"/>
    </location>
</feature>
<feature type="coiled-coil region" evidence="4">
    <location>
        <begin position="1253"/>
        <end position="1287"/>
    </location>
</feature>
<dbReference type="PANTHER" id="PTHR18898">
    <property type="entry name" value="NUCLEOPROTEIN TPR-RELATED"/>
    <property type="match status" value="1"/>
</dbReference>
<dbReference type="Pfam" id="PF25785">
    <property type="entry name" value="TPR"/>
    <property type="match status" value="1"/>
</dbReference>
<feature type="compositionally biased region" description="Low complexity" evidence="5">
    <location>
        <begin position="1042"/>
        <end position="1051"/>
    </location>
</feature>
<feature type="domain" description="Nucleoprotein TPR/MLP1-2" evidence="6">
    <location>
        <begin position="1068"/>
        <end position="1195"/>
    </location>
</feature>
<feature type="region of interest" description="Disordered" evidence="5">
    <location>
        <begin position="1622"/>
        <end position="1645"/>
    </location>
</feature>
<feature type="coiled-coil region" evidence="4">
    <location>
        <begin position="1527"/>
        <end position="1591"/>
    </location>
</feature>
<feature type="coiled-coil region" evidence="4">
    <location>
        <begin position="47"/>
        <end position="113"/>
    </location>
</feature>
<dbReference type="OrthoDB" id="343070at2759"/>
<evidence type="ECO:0000259" key="7">
    <source>
        <dbReference type="Pfam" id="PF25481"/>
    </source>
</evidence>
<dbReference type="HOGENOM" id="CLU_001250_0_0_1"/>
<dbReference type="VEuPathDB" id="FungiDB:PV06_03839"/>
<feature type="compositionally biased region" description="Low complexity" evidence="5">
    <location>
        <begin position="1848"/>
        <end position="1880"/>
    </location>
</feature>
<evidence type="ECO:0000256" key="4">
    <source>
        <dbReference type="SAM" id="Coils"/>
    </source>
</evidence>
<dbReference type="Proteomes" id="UP000053342">
    <property type="component" value="Unassembled WGS sequence"/>
</dbReference>
<dbReference type="GO" id="GO:0017056">
    <property type="term" value="F:structural constituent of nuclear pore"/>
    <property type="evidence" value="ECO:0007669"/>
    <property type="project" value="TreeGrafter"/>
</dbReference>
<dbReference type="Pfam" id="PF25481">
    <property type="entry name" value="Nucleoprot-TPR"/>
    <property type="match status" value="1"/>
</dbReference>
<feature type="compositionally biased region" description="Low complexity" evidence="5">
    <location>
        <begin position="1961"/>
        <end position="1972"/>
    </location>
</feature>
<feature type="coiled-coil region" evidence="4">
    <location>
        <begin position="1681"/>
        <end position="1795"/>
    </location>
</feature>
<accession>A0A0D2C6P8</accession>
<feature type="compositionally biased region" description="Polar residues" evidence="5">
    <location>
        <begin position="1983"/>
        <end position="1992"/>
    </location>
</feature>
<proteinExistence type="predicted"/>
<dbReference type="RefSeq" id="XP_016265663.1">
    <property type="nucleotide sequence ID" value="XM_016404658.1"/>
</dbReference>
<feature type="compositionally biased region" description="Low complexity" evidence="5">
    <location>
        <begin position="1625"/>
        <end position="1639"/>
    </location>
</feature>
<feature type="compositionally biased region" description="Polar residues" evidence="5">
    <location>
        <begin position="372"/>
        <end position="384"/>
    </location>
</feature>
<feature type="compositionally biased region" description="Basic and acidic residues" evidence="5">
    <location>
        <begin position="1821"/>
        <end position="1841"/>
    </location>
</feature>
<feature type="region of interest" description="Disordered" evidence="5">
    <location>
        <begin position="1480"/>
        <end position="1523"/>
    </location>
</feature>
<feature type="coiled-coil region" evidence="4">
    <location>
        <begin position="417"/>
        <end position="472"/>
    </location>
</feature>
<feature type="domain" description="Nucleoprotein TPR/MPL1" evidence="7">
    <location>
        <begin position="183"/>
        <end position="261"/>
    </location>
</feature>
<dbReference type="GeneID" id="27355913"/>
<gene>
    <name evidence="9" type="ORF">PV06_03839</name>
</gene>
<dbReference type="GO" id="GO:0006606">
    <property type="term" value="P:protein import into nucleus"/>
    <property type="evidence" value="ECO:0007669"/>
    <property type="project" value="InterPro"/>
</dbReference>
<feature type="domain" description="NUA/TPR/MLP1-2-like" evidence="8">
    <location>
        <begin position="487"/>
        <end position="595"/>
    </location>
</feature>
<evidence type="ECO:0000256" key="3">
    <source>
        <dbReference type="ARBA" id="ARBA00023242"/>
    </source>
</evidence>
<feature type="compositionally biased region" description="Basic and acidic residues" evidence="5">
    <location>
        <begin position="953"/>
        <end position="965"/>
    </location>
</feature>
<keyword evidence="3" id="KW-0539">Nucleus</keyword>
<dbReference type="GO" id="GO:0006406">
    <property type="term" value="P:mRNA export from nucleus"/>
    <property type="evidence" value="ECO:0007669"/>
    <property type="project" value="TreeGrafter"/>
</dbReference>
<feature type="region of interest" description="Disordered" evidence="5">
    <location>
        <begin position="943"/>
        <end position="965"/>
    </location>
</feature>
<dbReference type="GO" id="GO:0005643">
    <property type="term" value="C:nuclear pore"/>
    <property type="evidence" value="ECO:0007669"/>
    <property type="project" value="TreeGrafter"/>
</dbReference>
<dbReference type="InterPro" id="IPR012929">
    <property type="entry name" value="Nucleoprot-TPR/MLP1-2_dom"/>
</dbReference>
<feature type="coiled-coil region" evidence="4">
    <location>
        <begin position="1386"/>
        <end position="1423"/>
    </location>
</feature>
<organism evidence="9 10">
    <name type="scientific">Exophiala oligosperma</name>
    <dbReference type="NCBI Taxonomy" id="215243"/>
    <lineage>
        <taxon>Eukaryota</taxon>
        <taxon>Fungi</taxon>
        <taxon>Dikarya</taxon>
        <taxon>Ascomycota</taxon>
        <taxon>Pezizomycotina</taxon>
        <taxon>Eurotiomycetes</taxon>
        <taxon>Chaetothyriomycetidae</taxon>
        <taxon>Chaetothyriales</taxon>
        <taxon>Herpotrichiellaceae</taxon>
        <taxon>Exophiala</taxon>
    </lineage>
</organism>
<evidence type="ECO:0000313" key="9">
    <source>
        <dbReference type="EMBL" id="KIW45447.1"/>
    </source>
</evidence>